<dbReference type="InterPro" id="IPR001647">
    <property type="entry name" value="HTH_TetR"/>
</dbReference>
<feature type="domain" description="HTH tetR-type" evidence="5">
    <location>
        <begin position="3"/>
        <end position="63"/>
    </location>
</feature>
<dbReference type="EMBL" id="SDPN01000030">
    <property type="protein sequence ID" value="RXZ68257.1"/>
    <property type="molecule type" value="Genomic_DNA"/>
</dbReference>
<dbReference type="GO" id="GO:0003700">
    <property type="term" value="F:DNA-binding transcription factor activity"/>
    <property type="evidence" value="ECO:0007669"/>
    <property type="project" value="TreeGrafter"/>
</dbReference>
<dbReference type="GO" id="GO:0000976">
    <property type="term" value="F:transcription cis-regulatory region binding"/>
    <property type="evidence" value="ECO:0007669"/>
    <property type="project" value="TreeGrafter"/>
</dbReference>
<dbReference type="AlphaFoldDB" id="A0A4Q2KU04"/>
<dbReference type="PANTHER" id="PTHR30055:SF234">
    <property type="entry name" value="HTH-TYPE TRANSCRIPTIONAL REGULATOR BETI"/>
    <property type="match status" value="1"/>
</dbReference>
<dbReference type="OrthoDB" id="9806334at2"/>
<organism evidence="6 7">
    <name type="scientific">Agromyces albus</name>
    <dbReference type="NCBI Taxonomy" id="205332"/>
    <lineage>
        <taxon>Bacteria</taxon>
        <taxon>Bacillati</taxon>
        <taxon>Actinomycetota</taxon>
        <taxon>Actinomycetes</taxon>
        <taxon>Micrococcales</taxon>
        <taxon>Microbacteriaceae</taxon>
        <taxon>Agromyces</taxon>
    </lineage>
</organism>
<reference evidence="6 7" key="1">
    <citation type="submission" date="2019-01" db="EMBL/GenBank/DDBJ databases">
        <title>Agromyces.</title>
        <authorList>
            <person name="Li J."/>
        </authorList>
    </citation>
    <scope>NUCLEOTIDE SEQUENCE [LARGE SCALE GENOMIC DNA]</scope>
    <source>
        <strain evidence="6 7">DSM 15934</strain>
    </source>
</reference>
<protein>
    <submittedName>
        <fullName evidence="6">TetR family transcriptional regulator</fullName>
    </submittedName>
</protein>
<dbReference type="InterPro" id="IPR036271">
    <property type="entry name" value="Tet_transcr_reg_TetR-rel_C_sf"/>
</dbReference>
<evidence type="ECO:0000256" key="1">
    <source>
        <dbReference type="ARBA" id="ARBA00023015"/>
    </source>
</evidence>
<evidence type="ECO:0000256" key="3">
    <source>
        <dbReference type="ARBA" id="ARBA00023163"/>
    </source>
</evidence>
<keyword evidence="3" id="KW-0804">Transcription</keyword>
<evidence type="ECO:0000313" key="7">
    <source>
        <dbReference type="Proteomes" id="UP000293865"/>
    </source>
</evidence>
<dbReference type="InterPro" id="IPR050109">
    <property type="entry name" value="HTH-type_TetR-like_transc_reg"/>
</dbReference>
<proteinExistence type="predicted"/>
<accession>A0A4Q2KU04</accession>
<dbReference type="PRINTS" id="PR00455">
    <property type="entry name" value="HTHTETR"/>
</dbReference>
<comment type="caution">
    <text evidence="6">The sequence shown here is derived from an EMBL/GenBank/DDBJ whole genome shotgun (WGS) entry which is preliminary data.</text>
</comment>
<dbReference type="RefSeq" id="WP_129521583.1">
    <property type="nucleotide sequence ID" value="NZ_SDPN01000030.1"/>
</dbReference>
<dbReference type="SUPFAM" id="SSF46689">
    <property type="entry name" value="Homeodomain-like"/>
    <property type="match status" value="1"/>
</dbReference>
<evidence type="ECO:0000313" key="6">
    <source>
        <dbReference type="EMBL" id="RXZ68257.1"/>
    </source>
</evidence>
<sequence length="178" mass="19289">MRHSSRSDILDAALRVVDAVGGADITYDSVAREAGLTKAGLMYHFATKDAMMIALIEHVIARWQAELRDVLGVPLEESSLPDRVRAFVRFAGEGGATQGEFVVFSEAVRRPELSAPWLEYVRTWFGFGTGAENTPLLLVWLAANGLWISEATGVLSVTAEQRTALLGQLTDLVAGARS</sequence>
<dbReference type="Pfam" id="PF00440">
    <property type="entry name" value="TetR_N"/>
    <property type="match status" value="1"/>
</dbReference>
<dbReference type="InterPro" id="IPR009057">
    <property type="entry name" value="Homeodomain-like_sf"/>
</dbReference>
<evidence type="ECO:0000259" key="5">
    <source>
        <dbReference type="PROSITE" id="PS50977"/>
    </source>
</evidence>
<dbReference type="SUPFAM" id="SSF48498">
    <property type="entry name" value="Tetracyclin repressor-like, C-terminal domain"/>
    <property type="match status" value="1"/>
</dbReference>
<gene>
    <name evidence="6" type="ORF">ESP51_14355</name>
</gene>
<dbReference type="InterPro" id="IPR041479">
    <property type="entry name" value="TetR_CgmR_C"/>
</dbReference>
<feature type="DNA-binding region" description="H-T-H motif" evidence="4">
    <location>
        <begin position="26"/>
        <end position="45"/>
    </location>
</feature>
<dbReference type="PANTHER" id="PTHR30055">
    <property type="entry name" value="HTH-TYPE TRANSCRIPTIONAL REGULATOR RUTR"/>
    <property type="match status" value="1"/>
</dbReference>
<dbReference type="Pfam" id="PF17937">
    <property type="entry name" value="TetR_C_28"/>
    <property type="match status" value="1"/>
</dbReference>
<keyword evidence="7" id="KW-1185">Reference proteome</keyword>
<dbReference type="Proteomes" id="UP000293865">
    <property type="component" value="Unassembled WGS sequence"/>
</dbReference>
<evidence type="ECO:0000256" key="4">
    <source>
        <dbReference type="PROSITE-ProRule" id="PRU00335"/>
    </source>
</evidence>
<keyword evidence="1" id="KW-0805">Transcription regulation</keyword>
<evidence type="ECO:0000256" key="2">
    <source>
        <dbReference type="ARBA" id="ARBA00023125"/>
    </source>
</evidence>
<dbReference type="Gene3D" id="1.10.357.10">
    <property type="entry name" value="Tetracycline Repressor, domain 2"/>
    <property type="match status" value="1"/>
</dbReference>
<keyword evidence="2 4" id="KW-0238">DNA-binding</keyword>
<dbReference type="PROSITE" id="PS50977">
    <property type="entry name" value="HTH_TETR_2"/>
    <property type="match status" value="1"/>
</dbReference>
<name>A0A4Q2KU04_9MICO</name>